<evidence type="ECO:0000313" key="1">
    <source>
        <dbReference type="EMBL" id="MWG36587.1"/>
    </source>
</evidence>
<reference evidence="1 2" key="1">
    <citation type="submission" date="2019-12" db="EMBL/GenBank/DDBJ databases">
        <title>Halocatena pleomorpha gen. nov. sp. nov., an extremely halophilic archaeon of family Halobacteriaceae isolated from saltpan soil.</title>
        <authorList>
            <person name="Pal Y."/>
            <person name="Verma A."/>
            <person name="Krishnamurthi S."/>
            <person name="Kumar P."/>
        </authorList>
    </citation>
    <scope>NUCLEOTIDE SEQUENCE [LARGE SCALE GENOMIC DNA]</scope>
    <source>
        <strain evidence="1 2">JCM 16495</strain>
    </source>
</reference>
<protein>
    <submittedName>
        <fullName evidence="1">Uncharacterized protein</fullName>
    </submittedName>
</protein>
<accession>A0A6B0GT96</accession>
<evidence type="ECO:0000313" key="2">
    <source>
        <dbReference type="Proteomes" id="UP000451471"/>
    </source>
</evidence>
<organism evidence="1 2">
    <name type="scientific">Halomarina oriensis</name>
    <dbReference type="NCBI Taxonomy" id="671145"/>
    <lineage>
        <taxon>Archaea</taxon>
        <taxon>Methanobacteriati</taxon>
        <taxon>Methanobacteriota</taxon>
        <taxon>Stenosarchaea group</taxon>
        <taxon>Halobacteria</taxon>
        <taxon>Halobacteriales</taxon>
        <taxon>Natronomonadaceae</taxon>
        <taxon>Halomarina</taxon>
    </lineage>
</organism>
<keyword evidence="2" id="KW-1185">Reference proteome</keyword>
<comment type="caution">
    <text evidence="1">The sequence shown here is derived from an EMBL/GenBank/DDBJ whole genome shotgun (WGS) entry which is preliminary data.</text>
</comment>
<gene>
    <name evidence="1" type="ORF">GQS65_19190</name>
</gene>
<dbReference type="Proteomes" id="UP000451471">
    <property type="component" value="Unassembled WGS sequence"/>
</dbReference>
<name>A0A6B0GT96_9EURY</name>
<dbReference type="EMBL" id="WSZK01000036">
    <property type="protein sequence ID" value="MWG36587.1"/>
    <property type="molecule type" value="Genomic_DNA"/>
</dbReference>
<proteinExistence type="predicted"/>
<dbReference type="AlphaFoldDB" id="A0A6B0GT96"/>
<dbReference type="RefSeq" id="WP_158206238.1">
    <property type="nucleotide sequence ID" value="NZ_WSZK01000036.1"/>
</dbReference>
<sequence length="78" mass="9017">MMSLAIGHTHAECPCVVCTGHNEVGYDQDNRRYTKNTLHGELCPCQTCGRLKTEYVDHFTWGEYECWWCSDRARAIDC</sequence>